<accession>K6ZLU2</accession>
<evidence type="ECO:0000256" key="2">
    <source>
        <dbReference type="ARBA" id="ARBA00023043"/>
    </source>
</evidence>
<dbReference type="Proteomes" id="UP000006322">
    <property type="component" value="Unassembled WGS sequence"/>
</dbReference>
<evidence type="ECO:0000313" key="6">
    <source>
        <dbReference type="Proteomes" id="UP000006322"/>
    </source>
</evidence>
<dbReference type="InterPro" id="IPR002110">
    <property type="entry name" value="Ankyrin_rpt"/>
</dbReference>
<dbReference type="Pfam" id="PF12796">
    <property type="entry name" value="Ank_2"/>
    <property type="match status" value="1"/>
</dbReference>
<name>K6ZLU2_9ALTE</name>
<keyword evidence="2 3" id="KW-0040">ANK repeat</keyword>
<dbReference type="PROSITE" id="PS50297">
    <property type="entry name" value="ANK_REP_REGION"/>
    <property type="match status" value="1"/>
</dbReference>
<dbReference type="Gene3D" id="1.25.40.20">
    <property type="entry name" value="Ankyrin repeat-containing domain"/>
    <property type="match status" value="1"/>
</dbReference>
<dbReference type="SMART" id="SM00248">
    <property type="entry name" value="ANK"/>
    <property type="match status" value="3"/>
</dbReference>
<keyword evidence="6" id="KW-1185">Reference proteome</keyword>
<feature type="repeat" description="ANK" evidence="3">
    <location>
        <begin position="140"/>
        <end position="172"/>
    </location>
</feature>
<dbReference type="PROSITE" id="PS50088">
    <property type="entry name" value="ANK_REPEAT"/>
    <property type="match status" value="2"/>
</dbReference>
<reference evidence="6" key="1">
    <citation type="journal article" date="2014" name="Environ. Microbiol.">
        <title>Comparative genomics of the marine bacterial genus Glaciecola reveals the high degree of genomic diversity and genomic characteristic for cold adaptation.</title>
        <authorList>
            <person name="Qin Q.L."/>
            <person name="Xie B.B."/>
            <person name="Yu Y."/>
            <person name="Shu Y.L."/>
            <person name="Rong J.C."/>
            <person name="Zhang Y.J."/>
            <person name="Zhao D.L."/>
            <person name="Chen X.L."/>
            <person name="Zhang X.Y."/>
            <person name="Chen B."/>
            <person name="Zhou B.C."/>
            <person name="Zhang Y.Z."/>
        </authorList>
    </citation>
    <scope>NUCLEOTIDE SEQUENCE [LARGE SCALE GENOMIC DNA]</scope>
    <source>
        <strain evidence="6">LMG 21857</strain>
    </source>
</reference>
<evidence type="ECO:0000313" key="5">
    <source>
        <dbReference type="EMBL" id="GAC31282.1"/>
    </source>
</evidence>
<evidence type="ECO:0000256" key="4">
    <source>
        <dbReference type="SAM" id="SignalP"/>
    </source>
</evidence>
<dbReference type="PANTHER" id="PTHR24166:SF48">
    <property type="entry name" value="PROTEIN VAPYRIN"/>
    <property type="match status" value="1"/>
</dbReference>
<feature type="chain" id="PRO_5003898433" evidence="4">
    <location>
        <begin position="27"/>
        <end position="196"/>
    </location>
</feature>
<keyword evidence="1" id="KW-0677">Repeat</keyword>
<dbReference type="EMBL" id="BAER01000015">
    <property type="protein sequence ID" value="GAC31282.1"/>
    <property type="molecule type" value="Genomic_DNA"/>
</dbReference>
<sequence>MKLINHSMLKSWFILTLLTLSSLTSAQSSLTSEQKIDTDRLQTLYFDAARQGDVMTLGAYYAAGLSPNVADKKGYTALILTAYHGQTDAVEYLLNQAGTNACQEDASGNTALMGAIFKGNFGAIKALISADCDIDQTNANGQTAAMFATLFNRTETIDALTNAGADLSAKDSSGNSLIDIALSQGNYALAEELAKK</sequence>
<dbReference type="PANTHER" id="PTHR24166">
    <property type="entry name" value="ROLLING PEBBLES, ISOFORM B"/>
    <property type="match status" value="1"/>
</dbReference>
<gene>
    <name evidence="5" type="ORF">GPLA_0363</name>
</gene>
<evidence type="ECO:0000256" key="1">
    <source>
        <dbReference type="ARBA" id="ARBA00022737"/>
    </source>
</evidence>
<organism evidence="5 6">
    <name type="scientific">Paraglaciecola polaris LMG 21857</name>
    <dbReference type="NCBI Taxonomy" id="1129793"/>
    <lineage>
        <taxon>Bacteria</taxon>
        <taxon>Pseudomonadati</taxon>
        <taxon>Pseudomonadota</taxon>
        <taxon>Gammaproteobacteria</taxon>
        <taxon>Alteromonadales</taxon>
        <taxon>Alteromonadaceae</taxon>
        <taxon>Paraglaciecola</taxon>
    </lineage>
</organism>
<keyword evidence="4" id="KW-0732">Signal</keyword>
<proteinExistence type="predicted"/>
<dbReference type="SUPFAM" id="SSF48403">
    <property type="entry name" value="Ankyrin repeat"/>
    <property type="match status" value="1"/>
</dbReference>
<protein>
    <submittedName>
        <fullName evidence="5">Uncharacterized protein</fullName>
    </submittedName>
</protein>
<dbReference type="InterPro" id="IPR050889">
    <property type="entry name" value="Dendritic_Spine_Reg/Scaffold"/>
</dbReference>
<feature type="repeat" description="ANK" evidence="3">
    <location>
        <begin position="107"/>
        <end position="139"/>
    </location>
</feature>
<evidence type="ECO:0000256" key="3">
    <source>
        <dbReference type="PROSITE-ProRule" id="PRU00023"/>
    </source>
</evidence>
<feature type="signal peptide" evidence="4">
    <location>
        <begin position="1"/>
        <end position="26"/>
    </location>
</feature>
<dbReference type="AlphaFoldDB" id="K6ZLU2"/>
<dbReference type="STRING" id="1129793.GPLA_0363"/>
<comment type="caution">
    <text evidence="5">The sequence shown here is derived from an EMBL/GenBank/DDBJ whole genome shotgun (WGS) entry which is preliminary data.</text>
</comment>
<dbReference type="InterPro" id="IPR036770">
    <property type="entry name" value="Ankyrin_rpt-contain_sf"/>
</dbReference>